<keyword evidence="1" id="KW-0456">Lyase</keyword>
<dbReference type="InterPro" id="IPR006680">
    <property type="entry name" value="Amidohydro-rel"/>
</dbReference>
<keyword evidence="3" id="KW-0378">Hydrolase</keyword>
<dbReference type="EMBL" id="JABEMB010000004">
    <property type="protein sequence ID" value="NNH03169.1"/>
    <property type="molecule type" value="Genomic_DNA"/>
</dbReference>
<dbReference type="InterPro" id="IPR032466">
    <property type="entry name" value="Metal_Hydrolase"/>
</dbReference>
<protein>
    <submittedName>
        <fullName evidence="3">Amidohydrolase family protein</fullName>
    </submittedName>
</protein>
<accession>A0A7Y2LZC6</accession>
<feature type="domain" description="Amidohydrolase-related" evidence="2">
    <location>
        <begin position="3"/>
        <end position="282"/>
    </location>
</feature>
<evidence type="ECO:0000256" key="1">
    <source>
        <dbReference type="ARBA" id="ARBA00023239"/>
    </source>
</evidence>
<evidence type="ECO:0000259" key="2">
    <source>
        <dbReference type="Pfam" id="PF04909"/>
    </source>
</evidence>
<keyword evidence="4" id="KW-1185">Reference proteome</keyword>
<proteinExistence type="predicted"/>
<reference evidence="3 4" key="1">
    <citation type="submission" date="2020-05" db="EMBL/GenBank/DDBJ databases">
        <title>MicrobeNet Type strains.</title>
        <authorList>
            <person name="Nicholson A.C."/>
        </authorList>
    </citation>
    <scope>NUCLEOTIDE SEQUENCE [LARGE SCALE GENOMIC DNA]</scope>
    <source>
        <strain evidence="3 4">JCM 14282</strain>
    </source>
</reference>
<dbReference type="InterPro" id="IPR032465">
    <property type="entry name" value="ACMSD"/>
</dbReference>
<dbReference type="GO" id="GO:0016831">
    <property type="term" value="F:carboxy-lyase activity"/>
    <property type="evidence" value="ECO:0007669"/>
    <property type="project" value="InterPro"/>
</dbReference>
<name>A0A7Y2LZC6_9MICO</name>
<dbReference type="PANTHER" id="PTHR21240">
    <property type="entry name" value="2-AMINO-3-CARBOXYLMUCONATE-6-SEMIALDEHYDE DECARBOXYLASE"/>
    <property type="match status" value="1"/>
</dbReference>
<dbReference type="Gene3D" id="3.20.20.140">
    <property type="entry name" value="Metal-dependent hydrolases"/>
    <property type="match status" value="1"/>
</dbReference>
<dbReference type="SUPFAM" id="SSF51556">
    <property type="entry name" value="Metallo-dependent hydrolases"/>
    <property type="match status" value="1"/>
</dbReference>
<dbReference type="RefSeq" id="WP_167037996.1">
    <property type="nucleotide sequence ID" value="NZ_BAAANA010000001.1"/>
</dbReference>
<evidence type="ECO:0000313" key="4">
    <source>
        <dbReference type="Proteomes" id="UP000543598"/>
    </source>
</evidence>
<evidence type="ECO:0000313" key="3">
    <source>
        <dbReference type="EMBL" id="NNH03169.1"/>
    </source>
</evidence>
<gene>
    <name evidence="3" type="ORF">HLA99_04790</name>
</gene>
<dbReference type="Proteomes" id="UP000543598">
    <property type="component" value="Unassembled WGS sequence"/>
</dbReference>
<dbReference type="Pfam" id="PF04909">
    <property type="entry name" value="Amidohydro_2"/>
    <property type="match status" value="1"/>
</dbReference>
<dbReference type="GO" id="GO:0016787">
    <property type="term" value="F:hydrolase activity"/>
    <property type="evidence" value="ECO:0007669"/>
    <property type="project" value="UniProtKB-KW"/>
</dbReference>
<sequence>MIVDAGVHLWEPESPERSWPPGREAPQRAEPFGADEMLGIMDAHGVDRAIIVPPIWIGEDNTDALAWARKLPERFAVMGRMPFASEFAGALATWLDEPGMLGLRLSYPASVYGDWLDHERTRWFWDAAEASRVPLMILCQNQASRIDPIARAHPGLPIILDHVALRNVRVEREAGRNADPAERIADVIALARHPQVFVKFSSLPYYSAEPYPYRDLDGVLERVVDAFGVDRIMWASDLSRMSLMRRPPSYSEILGHVRDGMPFLSPHERAAILGDNALRILGWTV</sequence>
<comment type="caution">
    <text evidence="3">The sequence shown here is derived from an EMBL/GenBank/DDBJ whole genome shotgun (WGS) entry which is preliminary data.</text>
</comment>
<dbReference type="AlphaFoldDB" id="A0A7Y2LZC6"/>
<organism evidence="3 4">
    <name type="scientific">Microbacterium ulmi</name>
    <dbReference type="NCBI Taxonomy" id="179095"/>
    <lineage>
        <taxon>Bacteria</taxon>
        <taxon>Bacillati</taxon>
        <taxon>Actinomycetota</taxon>
        <taxon>Actinomycetes</taxon>
        <taxon>Micrococcales</taxon>
        <taxon>Microbacteriaceae</taxon>
        <taxon>Microbacterium</taxon>
    </lineage>
</organism>